<comment type="subcellular location">
    <subcellularLocation>
        <location evidence="1">Cell membrane</location>
    </subcellularLocation>
</comment>
<dbReference type="Pfam" id="PF02397">
    <property type="entry name" value="Bac_transf"/>
    <property type="match status" value="2"/>
</dbReference>
<feature type="transmembrane region" description="Helical" evidence="8">
    <location>
        <begin position="79"/>
        <end position="100"/>
    </location>
</feature>
<evidence type="ECO:0000256" key="6">
    <source>
        <dbReference type="ARBA" id="ARBA00022989"/>
    </source>
</evidence>
<dbReference type="EMBL" id="VUMV01000006">
    <property type="protein sequence ID" value="MST82461.1"/>
    <property type="molecule type" value="Genomic_DNA"/>
</dbReference>
<feature type="transmembrane region" description="Helical" evidence="8">
    <location>
        <begin position="497"/>
        <end position="520"/>
    </location>
</feature>
<evidence type="ECO:0000256" key="7">
    <source>
        <dbReference type="ARBA" id="ARBA00023136"/>
    </source>
</evidence>
<organism evidence="10 11">
    <name type="scientific">Bilifractor porci</name>
    <dbReference type="NCBI Taxonomy" id="2606636"/>
    <lineage>
        <taxon>Bacteria</taxon>
        <taxon>Bacillati</taxon>
        <taxon>Bacillota</taxon>
        <taxon>Clostridia</taxon>
        <taxon>Lachnospirales</taxon>
        <taxon>Lachnospiraceae</taxon>
        <taxon>Bilifractor</taxon>
    </lineage>
</organism>
<sequence>MSTQRRASLYIMNITDILALVASFFLSFGIRVIFPVELHRDARLSVYTPLLLGILVSYLVVDFLVLYREDYLKRTAGQEFLASLRMVALVMVLDIMILFFTKTSEHYSRIYMVIYPIVSLFMVFGVRQAVKGLYLPRYRNSRFAERIVLIAAEQNISGMIENVNRTGDWRLHIVGIILTDKEKKGEYIQNIPVISTLEHAFDDIRVQEVDSVYLMPDENIDAKKWVEQFQKMGKTVHLHVAEFYVNSSRRVQEMLGDSAVVSYLPDFSEKGRVFLIKRTLDVILSLACMPFYLLVTALVSLGNLKSRGPVLLARVRVGKNGRRFHQYRYRILRVDAKERISKGKSPYTGIGRFLKASHLDGLPQVVNILVGDMSFVGPKAPSLGYFIDHPKIMRRLCMKPGLTGAWCVKPGEEYGEERYLNHWSLGQDAGFFFLTIGRYLTFRSGRVYPDYLTGEELRSLEDYLEYRQPMEYDRSAWQQEKSVSRSIYLGFKRGLDIAGSLLGIILLSPLLAVLCIAVMADDGGNPIYGHHRIGKNGKRITVYKFRSMKRNAGDLERILSPEQMEQYRREFKIDDDPRITRVGGFIRRTSLDELPQLFNILGGSMSIVGPRPVTEREVRIYGKEAAKLLSVKPGLTGYWQAYARNDATYASGERQKMEMYYIDHQSFGLDVKILFHTVKSVAKQEGAQ</sequence>
<dbReference type="GO" id="GO:0005886">
    <property type="term" value="C:plasma membrane"/>
    <property type="evidence" value="ECO:0007669"/>
    <property type="project" value="UniProtKB-SubCell"/>
</dbReference>
<comment type="caution">
    <text evidence="10">The sequence shown here is derived from an EMBL/GenBank/DDBJ whole genome shotgun (WGS) entry which is preliminary data.</text>
</comment>
<evidence type="ECO:0000256" key="2">
    <source>
        <dbReference type="ARBA" id="ARBA00006464"/>
    </source>
</evidence>
<comment type="similarity">
    <text evidence="2">Belongs to the bacterial sugar transferase family.</text>
</comment>
<dbReference type="InterPro" id="IPR003362">
    <property type="entry name" value="Bact_transf"/>
</dbReference>
<keyword evidence="6 8" id="KW-1133">Transmembrane helix</keyword>
<dbReference type="PANTHER" id="PTHR30576">
    <property type="entry name" value="COLANIC BIOSYNTHESIS UDP-GLUCOSE LIPID CARRIER TRANSFERASE"/>
    <property type="match status" value="1"/>
</dbReference>
<accession>A0A7X2P9V4</accession>
<evidence type="ECO:0000256" key="4">
    <source>
        <dbReference type="ARBA" id="ARBA00022679"/>
    </source>
</evidence>
<name>A0A7X2P9V4_9FIRM</name>
<dbReference type="AlphaFoldDB" id="A0A7X2P9V4"/>
<dbReference type="Gene3D" id="3.40.50.720">
    <property type="entry name" value="NAD(P)-binding Rossmann-like Domain"/>
    <property type="match status" value="1"/>
</dbReference>
<evidence type="ECO:0000256" key="3">
    <source>
        <dbReference type="ARBA" id="ARBA00022475"/>
    </source>
</evidence>
<feature type="transmembrane region" description="Helical" evidence="8">
    <location>
        <begin position="7"/>
        <end position="34"/>
    </location>
</feature>
<evidence type="ECO:0000313" key="10">
    <source>
        <dbReference type="EMBL" id="MST82461.1"/>
    </source>
</evidence>
<reference evidence="10 11" key="1">
    <citation type="submission" date="2019-08" db="EMBL/GenBank/DDBJ databases">
        <title>In-depth cultivation of the pig gut microbiome towards novel bacterial diversity and tailored functional studies.</title>
        <authorList>
            <person name="Wylensek D."/>
            <person name="Hitch T.C.A."/>
            <person name="Clavel T."/>
        </authorList>
    </citation>
    <scope>NUCLEOTIDE SEQUENCE [LARGE SCALE GENOMIC DNA]</scope>
    <source>
        <strain evidence="10 11">Oil+RF-744-WCA-WT-13</strain>
    </source>
</reference>
<dbReference type="RefSeq" id="WP_154458371.1">
    <property type="nucleotide sequence ID" value="NZ_VUMV01000006.1"/>
</dbReference>
<protein>
    <submittedName>
        <fullName evidence="10">UDP-phosphate galactose phosphotransferase</fullName>
    </submittedName>
</protein>
<evidence type="ECO:0000256" key="8">
    <source>
        <dbReference type="SAM" id="Phobius"/>
    </source>
</evidence>
<dbReference type="Pfam" id="PF13727">
    <property type="entry name" value="CoA_binding_3"/>
    <property type="match status" value="1"/>
</dbReference>
<feature type="domain" description="Bacterial sugar transferase" evidence="9">
    <location>
        <begin position="492"/>
        <end position="682"/>
    </location>
</feature>
<feature type="domain" description="Bacterial sugar transferase" evidence="9">
    <location>
        <begin position="277"/>
        <end position="440"/>
    </location>
</feature>
<evidence type="ECO:0000259" key="9">
    <source>
        <dbReference type="Pfam" id="PF02397"/>
    </source>
</evidence>
<dbReference type="Proteomes" id="UP000466864">
    <property type="component" value="Unassembled WGS sequence"/>
</dbReference>
<keyword evidence="4 10" id="KW-0808">Transferase</keyword>
<keyword evidence="7 8" id="KW-0472">Membrane</keyword>
<feature type="transmembrane region" description="Helical" evidence="8">
    <location>
        <begin position="112"/>
        <end position="130"/>
    </location>
</feature>
<dbReference type="GO" id="GO:0016780">
    <property type="term" value="F:phosphotransferase activity, for other substituted phosphate groups"/>
    <property type="evidence" value="ECO:0007669"/>
    <property type="project" value="TreeGrafter"/>
</dbReference>
<keyword evidence="11" id="KW-1185">Reference proteome</keyword>
<evidence type="ECO:0000256" key="5">
    <source>
        <dbReference type="ARBA" id="ARBA00022692"/>
    </source>
</evidence>
<evidence type="ECO:0000313" key="11">
    <source>
        <dbReference type="Proteomes" id="UP000466864"/>
    </source>
</evidence>
<gene>
    <name evidence="10" type="ORF">FYJ60_09050</name>
</gene>
<feature type="transmembrane region" description="Helical" evidence="8">
    <location>
        <begin position="46"/>
        <end position="67"/>
    </location>
</feature>
<keyword evidence="3" id="KW-1003">Cell membrane</keyword>
<proteinExistence type="inferred from homology"/>
<keyword evidence="5 8" id="KW-0812">Transmembrane</keyword>
<dbReference type="PANTHER" id="PTHR30576:SF4">
    <property type="entry name" value="UNDECAPRENYL-PHOSPHATE GALACTOSE PHOSPHOTRANSFERASE"/>
    <property type="match status" value="1"/>
</dbReference>
<feature type="transmembrane region" description="Helical" evidence="8">
    <location>
        <begin position="282"/>
        <end position="302"/>
    </location>
</feature>
<evidence type="ECO:0000256" key="1">
    <source>
        <dbReference type="ARBA" id="ARBA00004236"/>
    </source>
</evidence>